<dbReference type="InterPro" id="IPR009936">
    <property type="entry name" value="DUF1468"/>
</dbReference>
<protein>
    <submittedName>
        <fullName evidence="3">Tripartite tricarboxylate transporter TctB family protein</fullName>
    </submittedName>
</protein>
<dbReference type="OrthoDB" id="8907787at2"/>
<evidence type="ECO:0000313" key="3">
    <source>
        <dbReference type="EMBL" id="RFC65990.1"/>
    </source>
</evidence>
<accession>A0A371X9T5</accession>
<feature type="transmembrane region" description="Helical" evidence="1">
    <location>
        <begin position="121"/>
        <end position="140"/>
    </location>
</feature>
<keyword evidence="1" id="KW-1133">Transmembrane helix</keyword>
<feature type="transmembrane region" description="Helical" evidence="1">
    <location>
        <begin position="42"/>
        <end position="62"/>
    </location>
</feature>
<gene>
    <name evidence="3" type="ORF">DYI37_00455</name>
</gene>
<dbReference type="EMBL" id="QURL01000001">
    <property type="protein sequence ID" value="RFC65990.1"/>
    <property type="molecule type" value="Genomic_DNA"/>
</dbReference>
<feature type="domain" description="DUF1468" evidence="2">
    <location>
        <begin position="14"/>
        <end position="149"/>
    </location>
</feature>
<keyword evidence="1" id="KW-0472">Membrane</keyword>
<evidence type="ECO:0000256" key="1">
    <source>
        <dbReference type="SAM" id="Phobius"/>
    </source>
</evidence>
<dbReference type="Pfam" id="PF07331">
    <property type="entry name" value="TctB"/>
    <property type="match status" value="1"/>
</dbReference>
<dbReference type="RefSeq" id="WP_116681240.1">
    <property type="nucleotide sequence ID" value="NZ_QURL01000001.1"/>
</dbReference>
<organism evidence="3 4">
    <name type="scientific">Fulvimarina endophytica</name>
    <dbReference type="NCBI Taxonomy" id="2293836"/>
    <lineage>
        <taxon>Bacteria</taxon>
        <taxon>Pseudomonadati</taxon>
        <taxon>Pseudomonadota</taxon>
        <taxon>Alphaproteobacteria</taxon>
        <taxon>Hyphomicrobiales</taxon>
        <taxon>Aurantimonadaceae</taxon>
        <taxon>Fulvimarina</taxon>
    </lineage>
</organism>
<name>A0A371X9T5_9HYPH</name>
<evidence type="ECO:0000259" key="2">
    <source>
        <dbReference type="Pfam" id="PF07331"/>
    </source>
</evidence>
<comment type="caution">
    <text evidence="3">The sequence shown here is derived from an EMBL/GenBank/DDBJ whole genome shotgun (WGS) entry which is preliminary data.</text>
</comment>
<keyword evidence="4" id="KW-1185">Reference proteome</keyword>
<sequence>MHQPDTRRPGEAAFAILLVVVSAYLLWDAYGIAGFESLSSPGAVPMATTAVMAVTALILAVKALKKPLDRKETLRRDILPGKVLLMVALLIAYAFLLRPLGFLPTSALFLIVSIKLLAGRGWLFSIGVGLGSLAFIYALFRIVFTVLMPAGIVPEAEMLSVLRGLFG</sequence>
<evidence type="ECO:0000313" key="4">
    <source>
        <dbReference type="Proteomes" id="UP000264310"/>
    </source>
</evidence>
<keyword evidence="1" id="KW-0812">Transmembrane</keyword>
<feature type="transmembrane region" description="Helical" evidence="1">
    <location>
        <begin position="12"/>
        <end position="30"/>
    </location>
</feature>
<feature type="transmembrane region" description="Helical" evidence="1">
    <location>
        <begin position="83"/>
        <end position="101"/>
    </location>
</feature>
<dbReference type="Proteomes" id="UP000264310">
    <property type="component" value="Unassembled WGS sequence"/>
</dbReference>
<reference evidence="3 4" key="1">
    <citation type="submission" date="2018-08" db="EMBL/GenBank/DDBJ databases">
        <title>Fulvimarina sp. 85, whole genome shotgun sequence.</title>
        <authorList>
            <person name="Tuo L."/>
        </authorList>
    </citation>
    <scope>NUCLEOTIDE SEQUENCE [LARGE SCALE GENOMIC DNA]</scope>
    <source>
        <strain evidence="3 4">85</strain>
    </source>
</reference>
<dbReference type="AlphaFoldDB" id="A0A371X9T5"/>
<proteinExistence type="predicted"/>